<proteinExistence type="predicted"/>
<reference evidence="1" key="1">
    <citation type="journal article" date="2020" name="Stud. Mycol.">
        <title>101 Dothideomycetes genomes: a test case for predicting lifestyles and emergence of pathogens.</title>
        <authorList>
            <person name="Haridas S."/>
            <person name="Albert R."/>
            <person name="Binder M."/>
            <person name="Bloem J."/>
            <person name="Labutti K."/>
            <person name="Salamov A."/>
            <person name="Andreopoulos B."/>
            <person name="Baker S."/>
            <person name="Barry K."/>
            <person name="Bills G."/>
            <person name="Bluhm B."/>
            <person name="Cannon C."/>
            <person name="Castanera R."/>
            <person name="Culley D."/>
            <person name="Daum C."/>
            <person name="Ezra D."/>
            <person name="Gonzalez J."/>
            <person name="Henrissat B."/>
            <person name="Kuo A."/>
            <person name="Liang C."/>
            <person name="Lipzen A."/>
            <person name="Lutzoni F."/>
            <person name="Magnuson J."/>
            <person name="Mondo S."/>
            <person name="Nolan M."/>
            <person name="Ohm R."/>
            <person name="Pangilinan J."/>
            <person name="Park H.-J."/>
            <person name="Ramirez L."/>
            <person name="Alfaro M."/>
            <person name="Sun H."/>
            <person name="Tritt A."/>
            <person name="Yoshinaga Y."/>
            <person name="Zwiers L.-H."/>
            <person name="Turgeon B."/>
            <person name="Goodwin S."/>
            <person name="Spatafora J."/>
            <person name="Crous P."/>
            <person name="Grigoriev I."/>
        </authorList>
    </citation>
    <scope>NUCLEOTIDE SEQUENCE</scope>
    <source>
        <strain evidence="1">CBS 262.69</strain>
    </source>
</reference>
<dbReference type="AlphaFoldDB" id="A0A6G1HVB3"/>
<organism evidence="1 2">
    <name type="scientific">Trichodelitschia bisporula</name>
    <dbReference type="NCBI Taxonomy" id="703511"/>
    <lineage>
        <taxon>Eukaryota</taxon>
        <taxon>Fungi</taxon>
        <taxon>Dikarya</taxon>
        <taxon>Ascomycota</taxon>
        <taxon>Pezizomycotina</taxon>
        <taxon>Dothideomycetes</taxon>
        <taxon>Dothideomycetes incertae sedis</taxon>
        <taxon>Phaeotrichales</taxon>
        <taxon>Phaeotrichaceae</taxon>
        <taxon>Trichodelitschia</taxon>
    </lineage>
</organism>
<protein>
    <recommendedName>
        <fullName evidence="3">F-box domain-containing protein</fullName>
    </recommendedName>
</protein>
<sequence length="184" mass="21260">MASSSSLQPLEVERYLPAPVLKPTRQPRPTTEPRIEIGLLMLPPEIIARIIYYLAPPSVFAFCFYYPISTLIETVWPFLKAFGSEKERIHLLMNFALISQDLRKERAGRLGSVTERRIAQQTALAELFLLGTVMLREGSRRPRDEWVHQPFDVIRRRSSAGTFSYRDEDVEFVSHPPRTNLYPN</sequence>
<evidence type="ECO:0008006" key="3">
    <source>
        <dbReference type="Google" id="ProtNLM"/>
    </source>
</evidence>
<name>A0A6G1HVB3_9PEZI</name>
<gene>
    <name evidence="1" type="ORF">EJ06DRAFT_530592</name>
</gene>
<evidence type="ECO:0000313" key="1">
    <source>
        <dbReference type="EMBL" id="KAF2399806.1"/>
    </source>
</evidence>
<accession>A0A6G1HVB3</accession>
<dbReference type="EMBL" id="ML996696">
    <property type="protein sequence ID" value="KAF2399806.1"/>
    <property type="molecule type" value="Genomic_DNA"/>
</dbReference>
<keyword evidence="2" id="KW-1185">Reference proteome</keyword>
<dbReference type="Proteomes" id="UP000799640">
    <property type="component" value="Unassembled WGS sequence"/>
</dbReference>
<evidence type="ECO:0000313" key="2">
    <source>
        <dbReference type="Proteomes" id="UP000799640"/>
    </source>
</evidence>